<accession>K5W8F6</accession>
<dbReference type="GO" id="GO:0004497">
    <property type="term" value="F:monooxygenase activity"/>
    <property type="evidence" value="ECO:0007669"/>
    <property type="project" value="TreeGrafter"/>
</dbReference>
<dbReference type="OrthoDB" id="2790434at2759"/>
<dbReference type="Pfam" id="PF13738">
    <property type="entry name" value="Pyr_redox_3"/>
    <property type="match status" value="1"/>
</dbReference>
<sequence length="600" mass="66989">MPDTDPPFPSFANLGASPPKDFDVQTVARDWISAFAGSIDNRDVHSLVSSSLHVESWWRDVFALTWDMRTFQGRAKIETFLNDRLAETGFSKVEFIKAFFQQVAPDVAWILIRFSFETAVAIGVGVARLVYCADSVWRAVTVSTELDGLKGHPELTSADRDFRVNQGNWAEERKREVEFVDKDPEVVIIGCGHSGLEVAARLKHLRVSYLAIEKHARIGDNWRTHYDILTLHNPLWSNHMPYLHFPTSWPVFPSAKQVANWLKFYAEALELNVWLSSEAVSAVRNKATNKWDVVVRRGDGSFRTLHVDHVVMAQGFPSKKTAFPGQEDFGGQIVHSSEFKSAKVFVGKKVVIIGACTSAHDIASDCADHGVDVTMVQRSATYVMSVQKGVLAFLSASEWERAPIEEVDSIRMSMPFHFQKDLAQRGAAMVQHVDREMLEGLKKVGYKLNNGKDNTGVLYLVLDRGGGYHYDAGACQKIIDGMIKMKSGTEVDRITKTGVAFKDGSELPADIIVVATGLDDFRVPLHRLLGEDVAAQIPPMWGLNEEGELQGPWREPESLPGVWPIMGNFAWSRYFSKMIALQIKAKQKGLYGTRYAAPDS</sequence>
<dbReference type="RefSeq" id="XP_007389706.1">
    <property type="nucleotide sequence ID" value="XM_007389644.1"/>
</dbReference>
<dbReference type="PANTHER" id="PTHR43539">
    <property type="entry name" value="FLAVIN-BINDING MONOOXYGENASE-LIKE PROTEIN (AFU_ORTHOLOGUE AFUA_4G09220)"/>
    <property type="match status" value="1"/>
</dbReference>
<evidence type="ECO:0000256" key="1">
    <source>
        <dbReference type="ARBA" id="ARBA00023002"/>
    </source>
</evidence>
<dbReference type="EMBL" id="JH930468">
    <property type="protein sequence ID" value="EKM60233.1"/>
    <property type="molecule type" value="Genomic_DNA"/>
</dbReference>
<proteinExistence type="predicted"/>
<dbReference type="SUPFAM" id="SSF51905">
    <property type="entry name" value="FAD/NAD(P)-binding domain"/>
    <property type="match status" value="1"/>
</dbReference>
<dbReference type="InterPro" id="IPR036188">
    <property type="entry name" value="FAD/NAD-bd_sf"/>
</dbReference>
<evidence type="ECO:0000313" key="2">
    <source>
        <dbReference type="EMBL" id="EKM60233.1"/>
    </source>
</evidence>
<dbReference type="Proteomes" id="UP000008370">
    <property type="component" value="Unassembled WGS sequence"/>
</dbReference>
<dbReference type="Gene3D" id="3.50.50.60">
    <property type="entry name" value="FAD/NAD(P)-binding domain"/>
    <property type="match status" value="1"/>
</dbReference>
<dbReference type="PANTHER" id="PTHR43539:SF68">
    <property type="entry name" value="FLAVIN-BINDING MONOOXYGENASE-LIKE PROTEIN (AFU_ORTHOLOGUE AFUA_4G09220)"/>
    <property type="match status" value="1"/>
</dbReference>
<reference evidence="2 3" key="1">
    <citation type="journal article" date="2012" name="BMC Genomics">
        <title>Comparative genomics of the white-rot fungi, Phanerochaete carnosa and P. chrysosporium, to elucidate the genetic basis of the distinct wood types they colonize.</title>
        <authorList>
            <person name="Suzuki H."/>
            <person name="MacDonald J."/>
            <person name="Syed K."/>
            <person name="Salamov A."/>
            <person name="Hori C."/>
            <person name="Aerts A."/>
            <person name="Henrissat B."/>
            <person name="Wiebenga A."/>
            <person name="vanKuyk P.A."/>
            <person name="Barry K."/>
            <person name="Lindquist E."/>
            <person name="LaButti K."/>
            <person name="Lapidus A."/>
            <person name="Lucas S."/>
            <person name="Coutinho P."/>
            <person name="Gong Y."/>
            <person name="Samejima M."/>
            <person name="Mahadevan R."/>
            <person name="Abou-Zaid M."/>
            <person name="de Vries R.P."/>
            <person name="Igarashi K."/>
            <person name="Yadav J.S."/>
            <person name="Grigoriev I.V."/>
            <person name="Master E.R."/>
        </authorList>
    </citation>
    <scope>NUCLEOTIDE SEQUENCE [LARGE SCALE GENOMIC DNA]</scope>
    <source>
        <strain evidence="2 3">HHB-10118-sp</strain>
    </source>
</reference>
<dbReference type="InterPro" id="IPR050982">
    <property type="entry name" value="Auxin_biosynth/cation_transpt"/>
</dbReference>
<dbReference type="GO" id="GO:0050660">
    <property type="term" value="F:flavin adenine dinucleotide binding"/>
    <property type="evidence" value="ECO:0007669"/>
    <property type="project" value="TreeGrafter"/>
</dbReference>
<evidence type="ECO:0008006" key="4">
    <source>
        <dbReference type="Google" id="ProtNLM"/>
    </source>
</evidence>
<organism evidence="2 3">
    <name type="scientific">Phanerochaete carnosa (strain HHB-10118-sp)</name>
    <name type="common">White-rot fungus</name>
    <name type="synonym">Peniophora carnosa</name>
    <dbReference type="NCBI Taxonomy" id="650164"/>
    <lineage>
        <taxon>Eukaryota</taxon>
        <taxon>Fungi</taxon>
        <taxon>Dikarya</taxon>
        <taxon>Basidiomycota</taxon>
        <taxon>Agaricomycotina</taxon>
        <taxon>Agaricomycetes</taxon>
        <taxon>Polyporales</taxon>
        <taxon>Phanerochaetaceae</taxon>
        <taxon>Phanerochaete</taxon>
    </lineage>
</organism>
<name>K5W8F6_PHACS</name>
<gene>
    <name evidence="2" type="ORF">PHACADRAFT_246087</name>
</gene>
<protein>
    <recommendedName>
        <fullName evidence="4">FAD/NAD(P)-binding domain-containing protein</fullName>
    </recommendedName>
</protein>
<dbReference type="InParanoid" id="K5W8F6"/>
<keyword evidence="3" id="KW-1185">Reference proteome</keyword>
<dbReference type="AlphaFoldDB" id="K5W8F6"/>
<keyword evidence="1" id="KW-0560">Oxidoreductase</keyword>
<dbReference type="KEGG" id="pco:PHACADRAFT_246087"/>
<evidence type="ECO:0000313" key="3">
    <source>
        <dbReference type="Proteomes" id="UP000008370"/>
    </source>
</evidence>
<dbReference type="HOGENOM" id="CLU_015676_1_0_1"/>
<dbReference type="GeneID" id="18913723"/>